<keyword evidence="9" id="KW-0482">Metalloprotease</keyword>
<evidence type="ECO:0000256" key="10">
    <source>
        <dbReference type="ARBA" id="ARBA00023136"/>
    </source>
</evidence>
<keyword evidence="7" id="KW-0862">Zinc</keyword>
<accession>A0ABU1ZM34</accession>
<keyword evidence="3 13" id="KW-0645">Protease</keyword>
<dbReference type="Gene3D" id="3.30.2010.10">
    <property type="entry name" value="Metalloproteases ('zincins'), catalytic domain"/>
    <property type="match status" value="1"/>
</dbReference>
<comment type="cofactor">
    <cofactor evidence="1">
        <name>Zn(2+)</name>
        <dbReference type="ChEBI" id="CHEBI:29105"/>
    </cofactor>
</comment>
<dbReference type="RefSeq" id="WP_310341844.1">
    <property type="nucleotide sequence ID" value="NZ_JAVDXO010000003.1"/>
</dbReference>
<proteinExistence type="predicted"/>
<keyword evidence="4 11" id="KW-0812">Transmembrane</keyword>
<dbReference type="EMBL" id="JAVDXO010000003">
    <property type="protein sequence ID" value="MDR7306594.1"/>
    <property type="molecule type" value="Genomic_DNA"/>
</dbReference>
<dbReference type="Proteomes" id="UP001268089">
    <property type="component" value="Unassembled WGS sequence"/>
</dbReference>
<organism evidence="13 14">
    <name type="scientific">Rhodoferax saidenbachensis</name>
    <dbReference type="NCBI Taxonomy" id="1484693"/>
    <lineage>
        <taxon>Bacteria</taxon>
        <taxon>Pseudomonadati</taxon>
        <taxon>Pseudomonadota</taxon>
        <taxon>Betaproteobacteria</taxon>
        <taxon>Burkholderiales</taxon>
        <taxon>Comamonadaceae</taxon>
        <taxon>Rhodoferax</taxon>
    </lineage>
</organism>
<evidence type="ECO:0000256" key="5">
    <source>
        <dbReference type="ARBA" id="ARBA00022723"/>
    </source>
</evidence>
<keyword evidence="5" id="KW-0479">Metal-binding</keyword>
<dbReference type="PANTHER" id="PTHR43221">
    <property type="entry name" value="PROTEASE HTPX"/>
    <property type="match status" value="1"/>
</dbReference>
<evidence type="ECO:0000313" key="14">
    <source>
        <dbReference type="Proteomes" id="UP001268089"/>
    </source>
</evidence>
<dbReference type="InterPro" id="IPR050083">
    <property type="entry name" value="HtpX_protease"/>
</dbReference>
<gene>
    <name evidence="13" type="ORF">J2X15_001877</name>
</gene>
<dbReference type="GO" id="GO:0006508">
    <property type="term" value="P:proteolysis"/>
    <property type="evidence" value="ECO:0007669"/>
    <property type="project" value="UniProtKB-KW"/>
</dbReference>
<feature type="domain" description="Peptidase M48" evidence="12">
    <location>
        <begin position="83"/>
        <end position="314"/>
    </location>
</feature>
<evidence type="ECO:0000256" key="3">
    <source>
        <dbReference type="ARBA" id="ARBA00022670"/>
    </source>
</evidence>
<sequence>MNRHLLPKFSRYQKTKLALLAVFVEVFFLVFAFIPAAFLALLSAAVYGPKLGLLIGVLLFIGVAWFIQPDPVDDRHEMELPSNSDMHKVVDALARQLKAPKIHRIVLDDSFNAAAHTSSSPFYFWVVRRKLVLGAPLLQLLKADEVKAVIAHELGHFSAGHDRLGQWIYRVQYKWGVFSLMSRTDSDNFVESVQKLMSHRLVPFFLRQSSAWSHQCEYEADASTQSMELSQSLINALAKMEMHAYLWQNQIRYEYVQWQLRDELPSQNVLEQMAQAIESQAQTSFDSMLAYTLSRPRRLYDTHPRLHERAGALSVDIQMPDWTGPCAGETLLNSDWKEVFGAYKKRWFAKHRDAWRFAHFRLRWLEEQVKLRPNERELRAIADATFIGSSKSLEVLRNVVQESPGNSYLHYELGCRLLDAEDDTGLHHLQESIKLNKKMAVACLRRICEHHTQRDSITHISRSLDRLAAAHRWVESFYEDNLWSRFCSEPLGTLPEEAKLLFADAVGRDSRIDGCWVGSLSTSELKGYQFKIHLIVFRLDSAGIHEPGKSEEHVRAQLASLLKAVCKPDELVHVKSVLWTEPLNPHLLRNLDQHPGVCVVQPQLPVNQDILRIGVL</sequence>
<feature type="transmembrane region" description="Helical" evidence="11">
    <location>
        <begin position="20"/>
        <end position="45"/>
    </location>
</feature>
<keyword evidence="14" id="KW-1185">Reference proteome</keyword>
<evidence type="ECO:0000256" key="7">
    <source>
        <dbReference type="ARBA" id="ARBA00022833"/>
    </source>
</evidence>
<evidence type="ECO:0000256" key="6">
    <source>
        <dbReference type="ARBA" id="ARBA00022801"/>
    </source>
</evidence>
<keyword evidence="8 11" id="KW-1133">Transmembrane helix</keyword>
<evidence type="ECO:0000256" key="8">
    <source>
        <dbReference type="ARBA" id="ARBA00022989"/>
    </source>
</evidence>
<dbReference type="GO" id="GO:0008233">
    <property type="term" value="F:peptidase activity"/>
    <property type="evidence" value="ECO:0007669"/>
    <property type="project" value="UniProtKB-KW"/>
</dbReference>
<evidence type="ECO:0000256" key="2">
    <source>
        <dbReference type="ARBA" id="ARBA00022475"/>
    </source>
</evidence>
<feature type="transmembrane region" description="Helical" evidence="11">
    <location>
        <begin position="51"/>
        <end position="68"/>
    </location>
</feature>
<keyword evidence="2" id="KW-1003">Cell membrane</keyword>
<keyword evidence="6" id="KW-0378">Hydrolase</keyword>
<dbReference type="Pfam" id="PF01435">
    <property type="entry name" value="Peptidase_M48"/>
    <property type="match status" value="1"/>
</dbReference>
<name>A0ABU1ZM34_9BURK</name>
<evidence type="ECO:0000259" key="12">
    <source>
        <dbReference type="Pfam" id="PF01435"/>
    </source>
</evidence>
<protein>
    <submittedName>
        <fullName evidence="13">Zn-dependent protease with chaperone function</fullName>
    </submittedName>
</protein>
<dbReference type="PANTHER" id="PTHR43221:SF2">
    <property type="entry name" value="PROTEASE HTPX HOMOLOG"/>
    <property type="match status" value="1"/>
</dbReference>
<evidence type="ECO:0000256" key="9">
    <source>
        <dbReference type="ARBA" id="ARBA00023049"/>
    </source>
</evidence>
<evidence type="ECO:0000256" key="4">
    <source>
        <dbReference type="ARBA" id="ARBA00022692"/>
    </source>
</evidence>
<evidence type="ECO:0000256" key="11">
    <source>
        <dbReference type="SAM" id="Phobius"/>
    </source>
</evidence>
<evidence type="ECO:0000256" key="1">
    <source>
        <dbReference type="ARBA" id="ARBA00001947"/>
    </source>
</evidence>
<comment type="caution">
    <text evidence="13">The sequence shown here is derived from an EMBL/GenBank/DDBJ whole genome shotgun (WGS) entry which is preliminary data.</text>
</comment>
<dbReference type="InterPro" id="IPR001915">
    <property type="entry name" value="Peptidase_M48"/>
</dbReference>
<reference evidence="13 14" key="1">
    <citation type="submission" date="2023-07" db="EMBL/GenBank/DDBJ databases">
        <title>Sorghum-associated microbial communities from plants grown in Nebraska, USA.</title>
        <authorList>
            <person name="Schachtman D."/>
        </authorList>
    </citation>
    <scope>NUCLEOTIDE SEQUENCE [LARGE SCALE GENOMIC DNA]</scope>
    <source>
        <strain evidence="13 14">BE308</strain>
    </source>
</reference>
<dbReference type="CDD" id="cd07328">
    <property type="entry name" value="M48_Ste24p_like"/>
    <property type="match status" value="1"/>
</dbReference>
<evidence type="ECO:0000313" key="13">
    <source>
        <dbReference type="EMBL" id="MDR7306594.1"/>
    </source>
</evidence>
<keyword evidence="10 11" id="KW-0472">Membrane</keyword>